<dbReference type="Pfam" id="PF01627">
    <property type="entry name" value="Hpt"/>
    <property type="match status" value="1"/>
</dbReference>
<dbReference type="SUPFAM" id="SSF46894">
    <property type="entry name" value="C-terminal effector domain of the bipartite response regulators"/>
    <property type="match status" value="1"/>
</dbReference>
<evidence type="ECO:0000313" key="11">
    <source>
        <dbReference type="Proteomes" id="UP000271624"/>
    </source>
</evidence>
<protein>
    <submittedName>
        <fullName evidence="10">Transcriptional regulator</fullName>
    </submittedName>
</protein>
<comment type="caution">
    <text evidence="6">Lacks conserved residue(s) required for the propagation of feature annotation.</text>
</comment>
<dbReference type="Gene3D" id="3.40.50.2300">
    <property type="match status" value="3"/>
</dbReference>
<gene>
    <name evidence="10" type="ORF">DSM106972_074080</name>
</gene>
<feature type="DNA-binding region" description="OmpR/PhoB-type" evidence="7">
    <location>
        <begin position="124"/>
        <end position="224"/>
    </location>
</feature>
<keyword evidence="5" id="KW-0804">Transcription</keyword>
<keyword evidence="1 6" id="KW-0597">Phosphoprotein</keyword>
<organism evidence="10 11">
    <name type="scientific">Dulcicalothrix desertica PCC 7102</name>
    <dbReference type="NCBI Taxonomy" id="232991"/>
    <lineage>
        <taxon>Bacteria</taxon>
        <taxon>Bacillati</taxon>
        <taxon>Cyanobacteriota</taxon>
        <taxon>Cyanophyceae</taxon>
        <taxon>Nostocales</taxon>
        <taxon>Calotrichaceae</taxon>
        <taxon>Dulcicalothrix</taxon>
    </lineage>
</organism>
<dbReference type="GO" id="GO:0005829">
    <property type="term" value="C:cytosol"/>
    <property type="evidence" value="ECO:0007669"/>
    <property type="project" value="TreeGrafter"/>
</dbReference>
<dbReference type="Pfam" id="PF00486">
    <property type="entry name" value="Trans_reg_C"/>
    <property type="match status" value="1"/>
</dbReference>
<sequence>MKILIVEDDNSLAQAIAAVLTKLHYVVDIASDGQDGWELAIACNYDLILLDVLLPKFDGISICRQLRQEGYQMPILLLTSLDTKSDKVIGLDAGADDYVVKPFDFQELTARIRALGRRGSSFLPPILEWGSLHLDPSSCEVTYANEVLHLTAKEFSILKLFLRNSQRIFNRGAIIDNLWGAEKDPPEEDTIKSHIKSLRRKVKAAGGDYNFIETVYGMGYRLKPLPEEKSTDSESNSELTKVLLAEIALQQKAFKAKVGERIAVLKQLTHAICEGDFDKHIWQDASQEAHKLVGSLGSFGFARASQIAEKIDNMFQDVAPINQAQSLHLYKLVVDLQHELEQPDIQTSNELLSNKPTQDVLLVISDSEQIAQQLVEAATGVVAVNIVATSSIAKSGVISANADVVIIDLDSDYGIRDSLKLVTEFSNRTPPVPALVFTNSNNFDDRIEVARAGGRGFLHKSMSNEQILHHVTKVLQTVHMPSAKVMIVNNDSNVLNTIKNLLEPRGIKLKTLQDPRQFWDTLTEFLPDVLILGLKMPYIDGTELCQVVRNDPYFCSLPIIFFTDIPQVDISMQLFNKGADDCITEPIQESELLTCIFNRFRTNLYYQKFLTL</sequence>
<dbReference type="InterPro" id="IPR016032">
    <property type="entry name" value="Sig_transdc_resp-reg_C-effctor"/>
</dbReference>
<name>A0A3S1AX56_9CYAN</name>
<dbReference type="GO" id="GO:0000976">
    <property type="term" value="F:transcription cis-regulatory region binding"/>
    <property type="evidence" value="ECO:0007669"/>
    <property type="project" value="TreeGrafter"/>
</dbReference>
<evidence type="ECO:0000313" key="10">
    <source>
        <dbReference type="EMBL" id="RUT00637.1"/>
    </source>
</evidence>
<dbReference type="SMART" id="SM00448">
    <property type="entry name" value="REC"/>
    <property type="match status" value="2"/>
</dbReference>
<evidence type="ECO:0000256" key="7">
    <source>
        <dbReference type="PROSITE-ProRule" id="PRU01091"/>
    </source>
</evidence>
<dbReference type="EMBL" id="RSCL01000023">
    <property type="protein sequence ID" value="RUT00637.1"/>
    <property type="molecule type" value="Genomic_DNA"/>
</dbReference>
<dbReference type="FunFam" id="3.40.50.2300:FF:000002">
    <property type="entry name" value="DNA-binding response regulator PhoP"/>
    <property type="match status" value="1"/>
</dbReference>
<dbReference type="AlphaFoldDB" id="A0A3S1AX56"/>
<dbReference type="CDD" id="cd00156">
    <property type="entry name" value="REC"/>
    <property type="match status" value="1"/>
</dbReference>
<dbReference type="Gene3D" id="6.10.250.690">
    <property type="match status" value="1"/>
</dbReference>
<dbReference type="InterPro" id="IPR001789">
    <property type="entry name" value="Sig_transdc_resp-reg_receiver"/>
</dbReference>
<feature type="domain" description="Response regulatory" evidence="8">
    <location>
        <begin position="2"/>
        <end position="116"/>
    </location>
</feature>
<keyword evidence="4 7" id="KW-0238">DNA-binding</keyword>
<feature type="domain" description="Response regulatory" evidence="8">
    <location>
        <begin position="360"/>
        <end position="475"/>
    </location>
</feature>
<dbReference type="Gene3D" id="1.20.120.160">
    <property type="entry name" value="HPT domain"/>
    <property type="match status" value="1"/>
</dbReference>
<keyword evidence="2" id="KW-0902">Two-component regulatory system</keyword>
<dbReference type="Proteomes" id="UP000271624">
    <property type="component" value="Unassembled WGS sequence"/>
</dbReference>
<dbReference type="RefSeq" id="WP_127085501.1">
    <property type="nucleotide sequence ID" value="NZ_RSCL01000023.1"/>
</dbReference>
<dbReference type="SMART" id="SM00862">
    <property type="entry name" value="Trans_reg_C"/>
    <property type="match status" value="1"/>
</dbReference>
<evidence type="ECO:0000259" key="9">
    <source>
        <dbReference type="PROSITE" id="PS51755"/>
    </source>
</evidence>
<evidence type="ECO:0000256" key="5">
    <source>
        <dbReference type="ARBA" id="ARBA00023163"/>
    </source>
</evidence>
<feature type="modified residue" description="4-aspartylphosphate" evidence="6">
    <location>
        <position position="408"/>
    </location>
</feature>
<evidence type="ECO:0000256" key="4">
    <source>
        <dbReference type="ARBA" id="ARBA00023125"/>
    </source>
</evidence>
<dbReference type="CDD" id="cd00383">
    <property type="entry name" value="trans_reg_C"/>
    <property type="match status" value="1"/>
</dbReference>
<feature type="modified residue" description="4-aspartylphosphate" evidence="6">
    <location>
        <position position="51"/>
    </location>
</feature>
<comment type="caution">
    <text evidence="10">The sequence shown here is derived from an EMBL/GenBank/DDBJ whole genome shotgun (WGS) entry which is preliminary data.</text>
</comment>
<dbReference type="OrthoDB" id="442759at2"/>
<dbReference type="InterPro" id="IPR011006">
    <property type="entry name" value="CheY-like_superfamily"/>
</dbReference>
<dbReference type="PROSITE" id="PS51755">
    <property type="entry name" value="OMPR_PHOB"/>
    <property type="match status" value="1"/>
</dbReference>
<dbReference type="PROSITE" id="PS50110">
    <property type="entry name" value="RESPONSE_REGULATORY"/>
    <property type="match status" value="3"/>
</dbReference>
<dbReference type="InterPro" id="IPR036641">
    <property type="entry name" value="HPT_dom_sf"/>
</dbReference>
<dbReference type="InterPro" id="IPR039420">
    <property type="entry name" value="WalR-like"/>
</dbReference>
<dbReference type="GO" id="GO:0006355">
    <property type="term" value="P:regulation of DNA-templated transcription"/>
    <property type="evidence" value="ECO:0007669"/>
    <property type="project" value="InterPro"/>
</dbReference>
<dbReference type="PANTHER" id="PTHR48111:SF15">
    <property type="entry name" value="OMPR SUBFAMILY"/>
    <property type="match status" value="1"/>
</dbReference>
<proteinExistence type="predicted"/>
<dbReference type="GO" id="GO:0000156">
    <property type="term" value="F:phosphorelay response regulator activity"/>
    <property type="evidence" value="ECO:0007669"/>
    <property type="project" value="TreeGrafter"/>
</dbReference>
<evidence type="ECO:0000256" key="1">
    <source>
        <dbReference type="ARBA" id="ARBA00022553"/>
    </source>
</evidence>
<dbReference type="GO" id="GO:0032993">
    <property type="term" value="C:protein-DNA complex"/>
    <property type="evidence" value="ECO:0007669"/>
    <property type="project" value="TreeGrafter"/>
</dbReference>
<keyword evidence="3" id="KW-0805">Transcription regulation</keyword>
<dbReference type="PANTHER" id="PTHR48111">
    <property type="entry name" value="REGULATOR OF RPOS"/>
    <property type="match status" value="1"/>
</dbReference>
<reference evidence="10" key="1">
    <citation type="submission" date="2018-12" db="EMBL/GenBank/DDBJ databases">
        <authorList>
            <person name="Will S."/>
            <person name="Neumann-Schaal M."/>
            <person name="Henke P."/>
        </authorList>
    </citation>
    <scope>NUCLEOTIDE SEQUENCE</scope>
    <source>
        <strain evidence="10">PCC 7102</strain>
    </source>
</reference>
<dbReference type="Gene3D" id="1.10.10.10">
    <property type="entry name" value="Winged helix-like DNA-binding domain superfamily/Winged helix DNA-binding domain"/>
    <property type="match status" value="1"/>
</dbReference>
<evidence type="ECO:0000259" key="8">
    <source>
        <dbReference type="PROSITE" id="PS50110"/>
    </source>
</evidence>
<keyword evidence="11" id="KW-1185">Reference proteome</keyword>
<dbReference type="Pfam" id="PF00072">
    <property type="entry name" value="Response_reg"/>
    <property type="match status" value="2"/>
</dbReference>
<feature type="domain" description="Response regulatory" evidence="8">
    <location>
        <begin position="484"/>
        <end position="600"/>
    </location>
</feature>
<evidence type="ECO:0000256" key="3">
    <source>
        <dbReference type="ARBA" id="ARBA00023015"/>
    </source>
</evidence>
<accession>A0A3S1AX56</accession>
<feature type="domain" description="OmpR/PhoB-type" evidence="9">
    <location>
        <begin position="124"/>
        <end position="224"/>
    </location>
</feature>
<dbReference type="SUPFAM" id="SSF47226">
    <property type="entry name" value="Histidine-containing phosphotransfer domain, HPT domain"/>
    <property type="match status" value="1"/>
</dbReference>
<reference evidence="10" key="2">
    <citation type="journal article" date="2019" name="Genome Biol. Evol.">
        <title>Day and night: Metabolic profiles and evolutionary relationships of six axenic non-marine cyanobacteria.</title>
        <authorList>
            <person name="Will S.E."/>
            <person name="Henke P."/>
            <person name="Boedeker C."/>
            <person name="Huang S."/>
            <person name="Brinkmann H."/>
            <person name="Rohde M."/>
            <person name="Jarek M."/>
            <person name="Friedl T."/>
            <person name="Seufert S."/>
            <person name="Schumacher M."/>
            <person name="Overmann J."/>
            <person name="Neumann-Schaal M."/>
            <person name="Petersen J."/>
        </authorList>
    </citation>
    <scope>NUCLEOTIDE SEQUENCE [LARGE SCALE GENOMIC DNA]</scope>
    <source>
        <strain evidence="10">PCC 7102</strain>
    </source>
</reference>
<dbReference type="InterPro" id="IPR008207">
    <property type="entry name" value="Sig_transdc_His_kin_Hpt_dom"/>
</dbReference>
<dbReference type="SUPFAM" id="SSF52172">
    <property type="entry name" value="CheY-like"/>
    <property type="match status" value="3"/>
</dbReference>
<evidence type="ECO:0000256" key="2">
    <source>
        <dbReference type="ARBA" id="ARBA00023012"/>
    </source>
</evidence>
<dbReference type="InterPro" id="IPR036388">
    <property type="entry name" value="WH-like_DNA-bd_sf"/>
</dbReference>
<dbReference type="InterPro" id="IPR001867">
    <property type="entry name" value="OmpR/PhoB-type_DNA-bd"/>
</dbReference>
<evidence type="ECO:0000256" key="6">
    <source>
        <dbReference type="PROSITE-ProRule" id="PRU00169"/>
    </source>
</evidence>